<accession>A0A7J5DF55</accession>
<dbReference type="Proteomes" id="UP000442990">
    <property type="component" value="Unassembled WGS sequence"/>
</dbReference>
<sequence length="61" mass="6550">MTLTGDLTPGKAGEPTPTVAKDGELRTAAFPVRTVAAANKPIPRRADEVFQDRRSVTPMSR</sequence>
<evidence type="ECO:0000313" key="3">
    <source>
        <dbReference type="Proteomes" id="UP000442990"/>
    </source>
</evidence>
<dbReference type="EMBL" id="WBKG01000015">
    <property type="protein sequence ID" value="KAB1987200.1"/>
    <property type="molecule type" value="Genomic_DNA"/>
</dbReference>
<evidence type="ECO:0000313" key="2">
    <source>
        <dbReference type="EMBL" id="KAB1987200.1"/>
    </source>
</evidence>
<evidence type="ECO:0000256" key="1">
    <source>
        <dbReference type="SAM" id="MobiDB-lite"/>
    </source>
</evidence>
<keyword evidence="3" id="KW-1185">Reference proteome</keyword>
<dbReference type="RefSeq" id="WP_151470625.1">
    <property type="nucleotide sequence ID" value="NZ_WBKG01000015.1"/>
</dbReference>
<comment type="caution">
    <text evidence="2">The sequence shown here is derived from an EMBL/GenBank/DDBJ whole genome shotgun (WGS) entry which is preliminary data.</text>
</comment>
<protein>
    <submittedName>
        <fullName evidence="2">Uncharacterized protein</fullName>
    </submittedName>
</protein>
<dbReference type="AlphaFoldDB" id="A0A7J5DF55"/>
<organism evidence="2 3">
    <name type="scientific">Streptomyces triticiradicis</name>
    <dbReference type="NCBI Taxonomy" id="2651189"/>
    <lineage>
        <taxon>Bacteria</taxon>
        <taxon>Bacillati</taxon>
        <taxon>Actinomycetota</taxon>
        <taxon>Actinomycetes</taxon>
        <taxon>Kitasatosporales</taxon>
        <taxon>Streptomycetaceae</taxon>
        <taxon>Streptomyces</taxon>
    </lineage>
</organism>
<gene>
    <name evidence="2" type="ORF">F8144_19445</name>
</gene>
<proteinExistence type="predicted"/>
<name>A0A7J5DF55_9ACTN</name>
<feature type="region of interest" description="Disordered" evidence="1">
    <location>
        <begin position="1"/>
        <end position="25"/>
    </location>
</feature>
<reference evidence="2 3" key="1">
    <citation type="submission" date="2019-09" db="EMBL/GenBank/DDBJ databases">
        <title>Isolation and identification of active actinomycetes.</title>
        <authorList>
            <person name="Yu Z."/>
            <person name="Han C."/>
            <person name="Yu B."/>
        </authorList>
    </citation>
    <scope>NUCLEOTIDE SEQUENCE [LARGE SCALE GENOMIC DNA]</scope>
    <source>
        <strain evidence="2 3">NEAU-H2</strain>
    </source>
</reference>